<dbReference type="Pfam" id="PF12802">
    <property type="entry name" value="MarR_2"/>
    <property type="match status" value="1"/>
</dbReference>
<dbReference type="PANTHER" id="PTHR33164:SF99">
    <property type="entry name" value="MARR FAMILY REGULATORY PROTEIN"/>
    <property type="match status" value="1"/>
</dbReference>
<dbReference type="InterPro" id="IPR036390">
    <property type="entry name" value="WH_DNA-bd_sf"/>
</dbReference>
<dbReference type="AlphaFoldDB" id="A0A1H0SM92"/>
<dbReference type="SUPFAM" id="SSF46785">
    <property type="entry name" value="Winged helix' DNA-binding domain"/>
    <property type="match status" value="1"/>
</dbReference>
<dbReference type="RefSeq" id="WP_090099596.1">
    <property type="nucleotide sequence ID" value="NZ_FNIX01000008.1"/>
</dbReference>
<keyword evidence="3" id="KW-1185">Reference proteome</keyword>
<dbReference type="InterPro" id="IPR039422">
    <property type="entry name" value="MarR/SlyA-like"/>
</dbReference>
<dbReference type="InterPro" id="IPR000835">
    <property type="entry name" value="HTH_MarR-typ"/>
</dbReference>
<dbReference type="PANTHER" id="PTHR33164">
    <property type="entry name" value="TRANSCRIPTIONAL REGULATOR, MARR FAMILY"/>
    <property type="match status" value="1"/>
</dbReference>
<dbReference type="SMART" id="SM00347">
    <property type="entry name" value="HTH_MARR"/>
    <property type="match status" value="1"/>
</dbReference>
<name>A0A1H0SM92_9PSEU</name>
<dbReference type="PROSITE" id="PS50995">
    <property type="entry name" value="HTH_MARR_2"/>
    <property type="match status" value="1"/>
</dbReference>
<dbReference type="GO" id="GO:0006950">
    <property type="term" value="P:response to stress"/>
    <property type="evidence" value="ECO:0007669"/>
    <property type="project" value="TreeGrafter"/>
</dbReference>
<dbReference type="PRINTS" id="PR00598">
    <property type="entry name" value="HTHMARR"/>
</dbReference>
<dbReference type="Proteomes" id="UP000199691">
    <property type="component" value="Unassembled WGS sequence"/>
</dbReference>
<accession>A0A1H0SM92</accession>
<dbReference type="InterPro" id="IPR036388">
    <property type="entry name" value="WH-like_DNA-bd_sf"/>
</dbReference>
<dbReference type="Gene3D" id="1.10.10.10">
    <property type="entry name" value="Winged helix-like DNA-binding domain superfamily/Winged helix DNA-binding domain"/>
    <property type="match status" value="1"/>
</dbReference>
<dbReference type="GO" id="GO:0003677">
    <property type="term" value="F:DNA binding"/>
    <property type="evidence" value="ECO:0007669"/>
    <property type="project" value="UniProtKB-KW"/>
</dbReference>
<keyword evidence="2" id="KW-0238">DNA-binding</keyword>
<protein>
    <submittedName>
        <fullName evidence="2">DNA-binding transcriptional regulator, MarR family</fullName>
    </submittedName>
</protein>
<evidence type="ECO:0000259" key="1">
    <source>
        <dbReference type="PROSITE" id="PS50995"/>
    </source>
</evidence>
<sequence length="163" mass="18507">MPKTRWLDDEEQATWRSFIIASKLMMDRVERDLKRQSGLSFSYYDVLSRLSEAPGRSMRMADLAAACVFDRSRLSHTIDRLARDGWVRREDAGGDGRGQNAVLTAEGLKEVRRAARQHVEQVRELVFDRLSHEQQQSLREISTLLATGMADGAALARMGWPGE</sequence>
<reference evidence="3" key="1">
    <citation type="submission" date="2016-10" db="EMBL/GenBank/DDBJ databases">
        <authorList>
            <person name="Varghese N."/>
            <person name="Submissions S."/>
        </authorList>
    </citation>
    <scope>NUCLEOTIDE SEQUENCE [LARGE SCALE GENOMIC DNA]</scope>
    <source>
        <strain evidence="3">CGMCC 4.6609</strain>
    </source>
</reference>
<dbReference type="EMBL" id="FNIX01000008">
    <property type="protein sequence ID" value="SDP42368.1"/>
    <property type="molecule type" value="Genomic_DNA"/>
</dbReference>
<proteinExistence type="predicted"/>
<dbReference type="OrthoDB" id="3254910at2"/>
<feature type="domain" description="HTH marR-type" evidence="1">
    <location>
        <begin position="1"/>
        <end position="147"/>
    </location>
</feature>
<organism evidence="2 3">
    <name type="scientific">Lentzea jiangxiensis</name>
    <dbReference type="NCBI Taxonomy" id="641025"/>
    <lineage>
        <taxon>Bacteria</taxon>
        <taxon>Bacillati</taxon>
        <taxon>Actinomycetota</taxon>
        <taxon>Actinomycetes</taxon>
        <taxon>Pseudonocardiales</taxon>
        <taxon>Pseudonocardiaceae</taxon>
        <taxon>Lentzea</taxon>
    </lineage>
</organism>
<dbReference type="GO" id="GO:0003700">
    <property type="term" value="F:DNA-binding transcription factor activity"/>
    <property type="evidence" value="ECO:0007669"/>
    <property type="project" value="InterPro"/>
</dbReference>
<evidence type="ECO:0000313" key="2">
    <source>
        <dbReference type="EMBL" id="SDP42368.1"/>
    </source>
</evidence>
<evidence type="ECO:0000313" key="3">
    <source>
        <dbReference type="Proteomes" id="UP000199691"/>
    </source>
</evidence>
<gene>
    <name evidence="2" type="ORF">SAMN05421507_108130</name>
</gene>
<dbReference type="STRING" id="641025.SAMN05421507_108130"/>